<dbReference type="Gene3D" id="3.90.25.10">
    <property type="entry name" value="UDP-galactose 4-epimerase, domain 1"/>
    <property type="match status" value="1"/>
</dbReference>
<dbReference type="EMBL" id="CP113836">
    <property type="protein sequence ID" value="WAL66422.1"/>
    <property type="molecule type" value="Genomic_DNA"/>
</dbReference>
<dbReference type="Gene3D" id="3.40.50.720">
    <property type="entry name" value="NAD(P)-binding Rossmann-like Domain"/>
    <property type="match status" value="1"/>
</dbReference>
<dbReference type="InterPro" id="IPR051604">
    <property type="entry name" value="Ergot_Alk_Oxidoreductase"/>
</dbReference>
<dbReference type="InterPro" id="IPR008030">
    <property type="entry name" value="NmrA-like"/>
</dbReference>
<reference evidence="2" key="1">
    <citation type="submission" date="2022-11" db="EMBL/GenBank/DDBJ databases">
        <authorList>
            <person name="Mo P."/>
        </authorList>
    </citation>
    <scope>NUCLEOTIDE SEQUENCE</scope>
    <source>
        <strain evidence="2">HUAS 11-8</strain>
    </source>
</reference>
<dbReference type="RefSeq" id="WP_268756554.1">
    <property type="nucleotide sequence ID" value="NZ_CP113836.1"/>
</dbReference>
<dbReference type="PANTHER" id="PTHR43162">
    <property type="match status" value="1"/>
</dbReference>
<dbReference type="Proteomes" id="UP001163203">
    <property type="component" value="Chromosome"/>
</dbReference>
<evidence type="ECO:0000259" key="1">
    <source>
        <dbReference type="Pfam" id="PF05368"/>
    </source>
</evidence>
<evidence type="ECO:0000313" key="2">
    <source>
        <dbReference type="EMBL" id="WAL66422.1"/>
    </source>
</evidence>
<dbReference type="InterPro" id="IPR036291">
    <property type="entry name" value="NAD(P)-bd_dom_sf"/>
</dbReference>
<protein>
    <submittedName>
        <fullName evidence="2">NmrA family NAD(P)-binding protein</fullName>
    </submittedName>
</protein>
<dbReference type="SUPFAM" id="SSF51735">
    <property type="entry name" value="NAD(P)-binding Rossmann-fold domains"/>
    <property type="match status" value="1"/>
</dbReference>
<keyword evidence="3" id="KW-1185">Reference proteome</keyword>
<evidence type="ECO:0000313" key="3">
    <source>
        <dbReference type="Proteomes" id="UP001163203"/>
    </source>
</evidence>
<proteinExistence type="predicted"/>
<gene>
    <name evidence="2" type="ORF">ORV05_00955</name>
</gene>
<name>A0ABY7B296_9PSEU</name>
<feature type="domain" description="NmrA-like" evidence="1">
    <location>
        <begin position="5"/>
        <end position="235"/>
    </location>
</feature>
<organism evidence="2 3">
    <name type="scientific">Amycolatopsis cynarae</name>
    <dbReference type="NCBI Taxonomy" id="2995223"/>
    <lineage>
        <taxon>Bacteria</taxon>
        <taxon>Bacillati</taxon>
        <taxon>Actinomycetota</taxon>
        <taxon>Actinomycetes</taxon>
        <taxon>Pseudonocardiales</taxon>
        <taxon>Pseudonocardiaceae</taxon>
        <taxon>Amycolatopsis</taxon>
    </lineage>
</organism>
<sequence length="292" mass="31126">MGEKTAMILVFGAGGTVGSAVLGELNARGRPARAACHRPERTSQALARGQDAVTVDLDRPETIRPALDGVDTVFLLGAMGPHQSAQETAAVTAAIGAGVRRIVKLSVWRADEGLTPIARLHRPVEELLESAGVAWTFLRPNFFMQNFSRQLAPAIRSGGAFGQPVARAPISFVDARDVARAAARTLVEEGHEARTYRLTGPAALTYEDAAEVLSRVLRRPVRYLSLSDVEARAAMTGAGMSDFHADALIEVSQAYRDGGADAVTTDVEVLTGSPPTAFDRFVAEHREVFAPV</sequence>
<dbReference type="PANTHER" id="PTHR43162:SF1">
    <property type="entry name" value="PRESTALK A DIFFERENTIATION PROTEIN A"/>
    <property type="match status" value="1"/>
</dbReference>
<accession>A0ABY7B296</accession>
<dbReference type="Pfam" id="PF05368">
    <property type="entry name" value="NmrA"/>
    <property type="match status" value="1"/>
</dbReference>